<evidence type="ECO:0000259" key="2">
    <source>
        <dbReference type="Pfam" id="PF00675"/>
    </source>
</evidence>
<dbReference type="KEGG" id="glj:GKIL_3768"/>
<dbReference type="EMBL" id="CP003587">
    <property type="protein sequence ID" value="AGY60014.1"/>
    <property type="molecule type" value="Genomic_DNA"/>
</dbReference>
<dbReference type="PANTHER" id="PTHR11851:SF224">
    <property type="entry name" value="PROCESSING PROTEASE"/>
    <property type="match status" value="1"/>
</dbReference>
<evidence type="ECO:0000313" key="4">
    <source>
        <dbReference type="EMBL" id="AGY60014.1"/>
    </source>
</evidence>
<name>U5QQU8_GLOK1</name>
<dbReference type="AlphaFoldDB" id="U5QQU8"/>
<dbReference type="InterPro" id="IPR011249">
    <property type="entry name" value="Metalloenz_LuxS/M16"/>
</dbReference>
<dbReference type="InterPro" id="IPR050361">
    <property type="entry name" value="MPP/UQCRC_Complex"/>
</dbReference>
<evidence type="ECO:0000256" key="1">
    <source>
        <dbReference type="SAM" id="SignalP"/>
    </source>
</evidence>
<dbReference type="Gene3D" id="3.30.830.10">
    <property type="entry name" value="Metalloenzyme, LuxS/M16 peptidase-like"/>
    <property type="match status" value="2"/>
</dbReference>
<dbReference type="PANTHER" id="PTHR11851">
    <property type="entry name" value="METALLOPROTEASE"/>
    <property type="match status" value="1"/>
</dbReference>
<keyword evidence="5" id="KW-1185">Reference proteome</keyword>
<keyword evidence="1" id="KW-0732">Signal</keyword>
<reference evidence="4 5" key="1">
    <citation type="journal article" date="2013" name="PLoS ONE">
        <title>Cultivation and Complete Genome Sequencing of Gloeobacter kilaueensis sp. nov., from a Lava Cave in Kilauea Caldera, Hawai'i.</title>
        <authorList>
            <person name="Saw J.H."/>
            <person name="Schatz M."/>
            <person name="Brown M.V."/>
            <person name="Kunkel D.D."/>
            <person name="Foster J.S."/>
            <person name="Shick H."/>
            <person name="Christensen S."/>
            <person name="Hou S."/>
            <person name="Wan X."/>
            <person name="Donachie S.P."/>
        </authorList>
    </citation>
    <scope>NUCLEOTIDE SEQUENCE [LARGE SCALE GENOMIC DNA]</scope>
    <source>
        <strain evidence="5">JS</strain>
    </source>
</reference>
<dbReference type="InterPro" id="IPR007863">
    <property type="entry name" value="Peptidase_M16_C"/>
</dbReference>
<dbReference type="STRING" id="1183438.GKIL_3768"/>
<protein>
    <submittedName>
        <fullName evidence="4">Peptidase M16 domain-containing protein</fullName>
    </submittedName>
</protein>
<gene>
    <name evidence="4" type="ORF">GKIL_3768</name>
</gene>
<dbReference type="Proteomes" id="UP000017396">
    <property type="component" value="Chromosome"/>
</dbReference>
<evidence type="ECO:0000313" key="5">
    <source>
        <dbReference type="Proteomes" id="UP000017396"/>
    </source>
</evidence>
<accession>U5QQU8</accession>
<feature type="domain" description="Peptidase M16 N-terminal" evidence="2">
    <location>
        <begin position="50"/>
        <end position="188"/>
    </location>
</feature>
<dbReference type="RefSeq" id="WP_023175332.1">
    <property type="nucleotide sequence ID" value="NC_022600.1"/>
</dbReference>
<feature type="signal peptide" evidence="1">
    <location>
        <begin position="1"/>
        <end position="20"/>
    </location>
</feature>
<feature type="domain" description="Peptidase M16 C-terminal" evidence="3">
    <location>
        <begin position="202"/>
        <end position="373"/>
    </location>
</feature>
<evidence type="ECO:0000259" key="3">
    <source>
        <dbReference type="Pfam" id="PF05193"/>
    </source>
</evidence>
<dbReference type="HOGENOM" id="CLU_009902_3_1_3"/>
<organism evidence="4 5">
    <name type="scientific">Gloeobacter kilaueensis (strain ATCC BAA-2537 / CCAP 1431/1 / ULC 316 / JS1)</name>
    <dbReference type="NCBI Taxonomy" id="1183438"/>
    <lineage>
        <taxon>Bacteria</taxon>
        <taxon>Bacillati</taxon>
        <taxon>Cyanobacteriota</taxon>
        <taxon>Cyanophyceae</taxon>
        <taxon>Gloeobacterales</taxon>
        <taxon>Gloeobacteraceae</taxon>
        <taxon>Gloeobacter</taxon>
    </lineage>
</organism>
<dbReference type="GO" id="GO:0046872">
    <property type="term" value="F:metal ion binding"/>
    <property type="evidence" value="ECO:0007669"/>
    <property type="project" value="InterPro"/>
</dbReference>
<sequence>MKKFWSVLLLALAIMPPAVALETPPPPGPPPTVTYPTPVERTLTNGLRVIAIQRTGVPLISAQLIVKSGSEADPAALPGVASLTADVLTQGTATRSATEIAQATDALGAQLTADAGFDSSRVRVNATAPRFAAAFEIFADVVRRPVFAPEEVERARTQALSSLQLTYSNPSSLAPLVAERAVYGDAPYGHPADGTPKSVSTIARAQLQQFHQTYYRPDNAVLLIGGDIAPEAAFALAERVFGDWQKPATALPAPQASPVTAPTARVVVIDQPEAGRTAIVVSRIGIERADPSYFAGIVSNAVLSGYSGRLNSEVRIKRGLSYGASASLEARREPGPFTAGTLVDHTRAAEGAQVMLATIASLAAQPVGAGELKPRKAVVTGGFARSLETIDGLVAQVGRLALYGLPLEDINRYIPSTEAVSPEQIQQFATAHLKDNLSLVLVGNAKLFLPQLQKQFPALEVIPFAKLDLGQANLGRTAKVADK</sequence>
<dbReference type="SUPFAM" id="SSF63411">
    <property type="entry name" value="LuxS/MPP-like metallohydrolase"/>
    <property type="match status" value="2"/>
</dbReference>
<dbReference type="eggNOG" id="COG0612">
    <property type="taxonomic scope" value="Bacteria"/>
</dbReference>
<feature type="chain" id="PRO_5004663906" evidence="1">
    <location>
        <begin position="21"/>
        <end position="483"/>
    </location>
</feature>
<dbReference type="OrthoDB" id="9811314at2"/>
<dbReference type="Pfam" id="PF05193">
    <property type="entry name" value="Peptidase_M16_C"/>
    <property type="match status" value="1"/>
</dbReference>
<proteinExistence type="predicted"/>
<dbReference type="Pfam" id="PF00675">
    <property type="entry name" value="Peptidase_M16"/>
    <property type="match status" value="1"/>
</dbReference>
<dbReference type="InterPro" id="IPR011765">
    <property type="entry name" value="Pept_M16_N"/>
</dbReference>